<dbReference type="PANTHER" id="PTHR24249:SF381">
    <property type="entry name" value="TRACE AMINE ASSOCIATED RECEPTOR 19P-RELATED"/>
    <property type="match status" value="1"/>
</dbReference>
<feature type="transmembrane region" description="Helical" evidence="9">
    <location>
        <begin position="74"/>
        <end position="96"/>
    </location>
</feature>
<dbReference type="SUPFAM" id="SSF81321">
    <property type="entry name" value="Family A G protein-coupled receptor-like"/>
    <property type="match status" value="1"/>
</dbReference>
<keyword evidence="12" id="KW-1185">Reference proteome</keyword>
<dbReference type="GO" id="GO:0005886">
    <property type="term" value="C:plasma membrane"/>
    <property type="evidence" value="ECO:0007669"/>
    <property type="project" value="UniProtKB-SubCell"/>
</dbReference>
<dbReference type="InterPro" id="IPR017452">
    <property type="entry name" value="GPCR_Rhodpsn_7TM"/>
</dbReference>
<evidence type="ECO:0000256" key="5">
    <source>
        <dbReference type="ARBA" id="ARBA00023040"/>
    </source>
</evidence>
<dbReference type="Ensembl" id="ENSSRHT00000053005.1">
    <property type="protein sequence ID" value="ENSSRHP00000051551.1"/>
    <property type="gene ID" value="ENSSRHG00000025954.1"/>
</dbReference>
<evidence type="ECO:0000256" key="1">
    <source>
        <dbReference type="ARBA" id="ARBA00004651"/>
    </source>
</evidence>
<feature type="transmembrane region" description="Helical" evidence="9">
    <location>
        <begin position="145"/>
        <end position="168"/>
    </location>
</feature>
<dbReference type="InterPro" id="IPR000276">
    <property type="entry name" value="GPCR_Rhodpsn"/>
</dbReference>
<dbReference type="PRINTS" id="PR00237">
    <property type="entry name" value="GPCRRHODOPSN"/>
</dbReference>
<comment type="subcellular location">
    <subcellularLocation>
        <location evidence="1">Cell membrane</location>
        <topology evidence="1">Multi-pass membrane protein</topology>
    </subcellularLocation>
</comment>
<reference evidence="11" key="1">
    <citation type="submission" date="2025-08" db="UniProtKB">
        <authorList>
            <consortium name="Ensembl"/>
        </authorList>
    </citation>
    <scope>IDENTIFICATION</scope>
</reference>
<feature type="transmembrane region" description="Helical" evidence="9">
    <location>
        <begin position="42"/>
        <end position="62"/>
    </location>
</feature>
<sequence length="312" mass="35591">KNLKHYLTCLLKTFSMEFLEYHCLPHWNTSCSLDFHLNYVNVFLSLYISAISVLMVCGNLYCHHLYNDFQAASHTNLLILSLALSDFLVGICVMPVESIRSINSCFYMEKLHCPIFHVIVCSWVSVDRILALSSPFLYSEKISPTLICIATLFNWLFSLFYNFTLLYVNGNFTDVMCSGECLYIVDEVSSLIDLLIVFLMPCTLIIIILYTHVFVIAKRHATAIRALQVHNRTESSKNRVSDKSERKAAILLGILDDSFSNVINSVLILFFPNQSIIYALLYPWFKKSVKIILTLKVLNTDSSLMDVLSLSS</sequence>
<accession>A0A673JES3</accession>
<reference evidence="11" key="2">
    <citation type="submission" date="2025-09" db="UniProtKB">
        <authorList>
            <consortium name="Ensembl"/>
        </authorList>
    </citation>
    <scope>IDENTIFICATION</scope>
</reference>
<evidence type="ECO:0000256" key="3">
    <source>
        <dbReference type="ARBA" id="ARBA00022692"/>
    </source>
</evidence>
<evidence type="ECO:0000313" key="12">
    <source>
        <dbReference type="Proteomes" id="UP000472270"/>
    </source>
</evidence>
<keyword evidence="2" id="KW-1003">Cell membrane</keyword>
<keyword evidence="4 9" id="KW-1133">Transmembrane helix</keyword>
<dbReference type="AlphaFoldDB" id="A0A673JES3"/>
<feature type="domain" description="G-protein coupled receptors family 1 profile" evidence="10">
    <location>
        <begin position="124"/>
        <end position="255"/>
    </location>
</feature>
<protein>
    <submittedName>
        <fullName evidence="11">Trace amine associated receptor 14a</fullName>
    </submittedName>
</protein>
<dbReference type="InterPro" id="IPR050569">
    <property type="entry name" value="TAAR"/>
</dbReference>
<organism evidence="11 12">
    <name type="scientific">Sinocyclocheilus rhinocerous</name>
    <dbReference type="NCBI Taxonomy" id="307959"/>
    <lineage>
        <taxon>Eukaryota</taxon>
        <taxon>Metazoa</taxon>
        <taxon>Chordata</taxon>
        <taxon>Craniata</taxon>
        <taxon>Vertebrata</taxon>
        <taxon>Euteleostomi</taxon>
        <taxon>Actinopterygii</taxon>
        <taxon>Neopterygii</taxon>
        <taxon>Teleostei</taxon>
        <taxon>Ostariophysi</taxon>
        <taxon>Cypriniformes</taxon>
        <taxon>Cyprinidae</taxon>
        <taxon>Cyprininae</taxon>
        <taxon>Sinocyclocheilus</taxon>
    </lineage>
</organism>
<feature type="transmembrane region" description="Helical" evidence="9">
    <location>
        <begin position="188"/>
        <end position="210"/>
    </location>
</feature>
<evidence type="ECO:0000256" key="2">
    <source>
        <dbReference type="ARBA" id="ARBA00022475"/>
    </source>
</evidence>
<dbReference type="Pfam" id="PF00001">
    <property type="entry name" value="7tm_1"/>
    <property type="match status" value="1"/>
</dbReference>
<keyword evidence="5" id="KW-0297">G-protein coupled receptor</keyword>
<proteinExistence type="predicted"/>
<dbReference type="PROSITE" id="PS50262">
    <property type="entry name" value="G_PROTEIN_RECEP_F1_2"/>
    <property type="match status" value="1"/>
</dbReference>
<dbReference type="GO" id="GO:0001594">
    <property type="term" value="F:trace-amine receptor activity"/>
    <property type="evidence" value="ECO:0007669"/>
    <property type="project" value="TreeGrafter"/>
</dbReference>
<evidence type="ECO:0000259" key="10">
    <source>
        <dbReference type="PROSITE" id="PS50262"/>
    </source>
</evidence>
<dbReference type="Gene3D" id="1.20.1070.10">
    <property type="entry name" value="Rhodopsin 7-helix transmembrane proteins"/>
    <property type="match status" value="1"/>
</dbReference>
<dbReference type="Proteomes" id="UP000472270">
    <property type="component" value="Unassembled WGS sequence"/>
</dbReference>
<evidence type="ECO:0000256" key="4">
    <source>
        <dbReference type="ARBA" id="ARBA00022989"/>
    </source>
</evidence>
<dbReference type="PANTHER" id="PTHR24249">
    <property type="entry name" value="HISTAMINE RECEPTOR-RELATED G-PROTEIN COUPLED RECEPTOR"/>
    <property type="match status" value="1"/>
</dbReference>
<keyword evidence="7" id="KW-0675">Receptor</keyword>
<keyword evidence="8" id="KW-0807">Transducer</keyword>
<evidence type="ECO:0000256" key="9">
    <source>
        <dbReference type="SAM" id="Phobius"/>
    </source>
</evidence>
<evidence type="ECO:0000313" key="11">
    <source>
        <dbReference type="Ensembl" id="ENSSRHP00000051551.1"/>
    </source>
</evidence>
<evidence type="ECO:0000256" key="8">
    <source>
        <dbReference type="ARBA" id="ARBA00023224"/>
    </source>
</evidence>
<keyword evidence="6 9" id="KW-0472">Membrane</keyword>
<name>A0A673JES3_9TELE</name>
<evidence type="ECO:0000256" key="7">
    <source>
        <dbReference type="ARBA" id="ARBA00023170"/>
    </source>
</evidence>
<keyword evidence="3 9" id="KW-0812">Transmembrane</keyword>
<evidence type="ECO:0000256" key="6">
    <source>
        <dbReference type="ARBA" id="ARBA00023136"/>
    </source>
</evidence>